<feature type="compositionally biased region" description="Basic and acidic residues" evidence="1">
    <location>
        <begin position="318"/>
        <end position="332"/>
    </location>
</feature>
<evidence type="ECO:0000313" key="2">
    <source>
        <dbReference type="EMBL" id="EIW79677.1"/>
    </source>
</evidence>
<feature type="region of interest" description="Disordered" evidence="1">
    <location>
        <begin position="800"/>
        <end position="888"/>
    </location>
</feature>
<organism evidence="2 3">
    <name type="scientific">Coniophora puteana (strain RWD-64-598)</name>
    <name type="common">Brown rot fungus</name>
    <dbReference type="NCBI Taxonomy" id="741705"/>
    <lineage>
        <taxon>Eukaryota</taxon>
        <taxon>Fungi</taxon>
        <taxon>Dikarya</taxon>
        <taxon>Basidiomycota</taxon>
        <taxon>Agaricomycotina</taxon>
        <taxon>Agaricomycetes</taxon>
        <taxon>Agaricomycetidae</taxon>
        <taxon>Boletales</taxon>
        <taxon>Coniophorineae</taxon>
        <taxon>Coniophoraceae</taxon>
        <taxon>Coniophora</taxon>
    </lineage>
</organism>
<reference evidence="3" key="1">
    <citation type="journal article" date="2012" name="Science">
        <title>The Paleozoic origin of enzymatic lignin decomposition reconstructed from 31 fungal genomes.</title>
        <authorList>
            <person name="Floudas D."/>
            <person name="Binder M."/>
            <person name="Riley R."/>
            <person name="Barry K."/>
            <person name="Blanchette R.A."/>
            <person name="Henrissat B."/>
            <person name="Martinez A.T."/>
            <person name="Otillar R."/>
            <person name="Spatafora J.W."/>
            <person name="Yadav J.S."/>
            <person name="Aerts A."/>
            <person name="Benoit I."/>
            <person name="Boyd A."/>
            <person name="Carlson A."/>
            <person name="Copeland A."/>
            <person name="Coutinho P.M."/>
            <person name="de Vries R.P."/>
            <person name="Ferreira P."/>
            <person name="Findley K."/>
            <person name="Foster B."/>
            <person name="Gaskell J."/>
            <person name="Glotzer D."/>
            <person name="Gorecki P."/>
            <person name="Heitman J."/>
            <person name="Hesse C."/>
            <person name="Hori C."/>
            <person name="Igarashi K."/>
            <person name="Jurgens J.A."/>
            <person name="Kallen N."/>
            <person name="Kersten P."/>
            <person name="Kohler A."/>
            <person name="Kuees U."/>
            <person name="Kumar T.K.A."/>
            <person name="Kuo A."/>
            <person name="LaButti K."/>
            <person name="Larrondo L.F."/>
            <person name="Lindquist E."/>
            <person name="Ling A."/>
            <person name="Lombard V."/>
            <person name="Lucas S."/>
            <person name="Lundell T."/>
            <person name="Martin R."/>
            <person name="McLaughlin D.J."/>
            <person name="Morgenstern I."/>
            <person name="Morin E."/>
            <person name="Murat C."/>
            <person name="Nagy L.G."/>
            <person name="Nolan M."/>
            <person name="Ohm R.A."/>
            <person name="Patyshakuliyeva A."/>
            <person name="Rokas A."/>
            <person name="Ruiz-Duenas F.J."/>
            <person name="Sabat G."/>
            <person name="Salamov A."/>
            <person name="Samejima M."/>
            <person name="Schmutz J."/>
            <person name="Slot J.C."/>
            <person name="St John F."/>
            <person name="Stenlid J."/>
            <person name="Sun H."/>
            <person name="Sun S."/>
            <person name="Syed K."/>
            <person name="Tsang A."/>
            <person name="Wiebenga A."/>
            <person name="Young D."/>
            <person name="Pisabarro A."/>
            <person name="Eastwood D.C."/>
            <person name="Martin F."/>
            <person name="Cullen D."/>
            <person name="Grigoriev I.V."/>
            <person name="Hibbett D.S."/>
        </authorList>
    </citation>
    <scope>NUCLEOTIDE SEQUENCE [LARGE SCALE GENOMIC DNA]</scope>
    <source>
        <strain evidence="3">RWD-64-598 SS2</strain>
    </source>
</reference>
<feature type="region of interest" description="Disordered" evidence="1">
    <location>
        <begin position="987"/>
        <end position="1019"/>
    </location>
</feature>
<name>A0A5M3MKX5_CONPW</name>
<feature type="compositionally biased region" description="Low complexity" evidence="1">
    <location>
        <begin position="857"/>
        <end position="870"/>
    </location>
</feature>
<dbReference type="EMBL" id="JH711580">
    <property type="protein sequence ID" value="EIW79677.1"/>
    <property type="molecule type" value="Genomic_DNA"/>
</dbReference>
<feature type="region of interest" description="Disordered" evidence="1">
    <location>
        <begin position="757"/>
        <end position="783"/>
    </location>
</feature>
<feature type="compositionally biased region" description="Low complexity" evidence="1">
    <location>
        <begin position="177"/>
        <end position="190"/>
    </location>
</feature>
<dbReference type="KEGG" id="cput:CONPUDRAFT_144878"/>
<feature type="region of interest" description="Disordered" evidence="1">
    <location>
        <begin position="285"/>
        <end position="376"/>
    </location>
</feature>
<dbReference type="RefSeq" id="XP_007770049.1">
    <property type="nucleotide sequence ID" value="XM_007771859.1"/>
</dbReference>
<feature type="region of interest" description="Disordered" evidence="1">
    <location>
        <begin position="107"/>
        <end position="137"/>
    </location>
</feature>
<dbReference type="OrthoDB" id="3224257at2759"/>
<feature type="compositionally biased region" description="Basic and acidic residues" evidence="1">
    <location>
        <begin position="993"/>
        <end position="1003"/>
    </location>
</feature>
<dbReference type="AlphaFoldDB" id="A0A5M3MKX5"/>
<dbReference type="Proteomes" id="UP000053558">
    <property type="component" value="Unassembled WGS sequence"/>
</dbReference>
<feature type="region of interest" description="Disordered" evidence="1">
    <location>
        <begin position="463"/>
        <end position="503"/>
    </location>
</feature>
<feature type="compositionally biased region" description="Pro residues" evidence="1">
    <location>
        <begin position="164"/>
        <end position="176"/>
    </location>
</feature>
<sequence length="1031" mass="113088">MLLRLIPPSPQPTVLYTLGFAQSLPLPLPRAWSAQHQLLTSVLALPAPVSIHALDRSASLVALAHDVSLDVAALEVRVTFVDGRLVTLPMEDGLVRMLENVMADVRRSSGDNCSDADTNEEECSTRSSSPTASPLTIFKKHKRQRSLLLSLISSAIPRVILGPPTRPATPQPPSSPTTPTTPTRSSTPSSLSKPAVLPPRPSDPDENMDASALRRRARSTLVDAWRRHVQSAIVSGFSEERAQLVSFPNAGYIEWVVRGRMDEVLIQMAQLRTEGRKFWLEQRSRHNASAGREREAPPRLITSASPVDIANKKRSKSVRVEETKVPPRERARAKSRNRIPSPFPRDADSDDWGIKDGRSGSEEVRAMQSPSPPLTAPDDMADLLTYDFELELPATGEGDDFSHDDYKLEVVDPFRLQRSSPRDARKQKLKQRWEIGYTGTCVCLCTEEGACGLVCEDDRECQCGSEDASTSCVDKRSSLDSSESETSVKTPPDEGNGVPIPLPLPAHLARAKKAFKRSFSKHGTSSSPRTPGKFCQVKLPTHLATRYSMLTGQLSSLRNALIVIRIRAEEEAWQIVRPSVVNRYDPLCGECARKQPVTYTTEFSMTPTLMDLEERARRRAWSNGITMDAYRVAHRIADIRLVTKESGPPKPPPGLDACGPPSYDEAIARSPPSLRPIQPRGIEMGVPIASSPLTCYMWNAEDLAAEGYTLDYDDVEDDDARDIGSRFIVEDVAVKRERKSLRRTSSRPQLFTVCEETASDTETECQLPSSETRTCSSPEREPGEIGATFATTAMEFPHDAFDEDDLENGGYLNSSDDPIHSSPPPPITECRIDEERDDGPFSSYTPAQNSTSARIHGGSSTPDLTSLSSPALPVYRPTPITPKSADELPGRLDASALLFQPLSQFASEPGSTADDTGAPARRVPSTASSGRRDRIHSLPIAFKPSSNAHDLSREYALPPPECSSDDPATAFTTDVAPVPTFPYAHMQVHHKKDGQDRHRRSEEGSLVPDGDDISLGLDIALGRAEEGQAEW</sequence>
<gene>
    <name evidence="2" type="ORF">CONPUDRAFT_144878</name>
</gene>
<feature type="region of interest" description="Disordered" evidence="1">
    <location>
        <begin position="160"/>
        <end position="211"/>
    </location>
</feature>
<keyword evidence="3" id="KW-1185">Reference proteome</keyword>
<protein>
    <submittedName>
        <fullName evidence="2">Uncharacterized protein</fullName>
    </submittedName>
</protein>
<feature type="compositionally biased region" description="Polar residues" evidence="1">
    <location>
        <begin position="842"/>
        <end position="853"/>
    </location>
</feature>
<feature type="region of interest" description="Disordered" evidence="1">
    <location>
        <begin position="906"/>
        <end position="974"/>
    </location>
</feature>
<proteinExistence type="predicted"/>
<feature type="compositionally biased region" description="Polar residues" evidence="1">
    <location>
        <begin position="764"/>
        <end position="777"/>
    </location>
</feature>
<accession>A0A5M3MKX5</accession>
<feature type="compositionally biased region" description="Polar residues" evidence="1">
    <location>
        <begin position="125"/>
        <end position="134"/>
    </location>
</feature>
<comment type="caution">
    <text evidence="2">The sequence shown here is derived from an EMBL/GenBank/DDBJ whole genome shotgun (WGS) entry which is preliminary data.</text>
</comment>
<evidence type="ECO:0000256" key="1">
    <source>
        <dbReference type="SAM" id="MobiDB-lite"/>
    </source>
</evidence>
<dbReference type="GeneID" id="19201997"/>
<evidence type="ECO:0000313" key="3">
    <source>
        <dbReference type="Proteomes" id="UP000053558"/>
    </source>
</evidence>
<feature type="compositionally biased region" description="Basic and acidic residues" evidence="1">
    <location>
        <begin position="352"/>
        <end position="365"/>
    </location>
</feature>